<proteinExistence type="predicted"/>
<dbReference type="PANTHER" id="PTHR46124:SF2">
    <property type="entry name" value="D-AMINOACYL-TRNA DEACYLASE"/>
    <property type="match status" value="1"/>
</dbReference>
<accession>A0A1C6HCA9</accession>
<feature type="binding site" evidence="2">
    <location>
        <position position="5"/>
    </location>
    <ligand>
        <name>a divalent metal cation</name>
        <dbReference type="ChEBI" id="CHEBI:60240"/>
        <label>1</label>
    </ligand>
</feature>
<feature type="binding site" evidence="2">
    <location>
        <position position="202"/>
    </location>
    <ligand>
        <name>a divalent metal cation</name>
        <dbReference type="ChEBI" id="CHEBI:60240"/>
        <label>1</label>
    </ligand>
</feature>
<feature type="binding site" evidence="2">
    <location>
        <position position="93"/>
    </location>
    <ligand>
        <name>a divalent metal cation</name>
        <dbReference type="ChEBI" id="CHEBI:60240"/>
        <label>1</label>
    </ligand>
</feature>
<dbReference type="InterPro" id="IPR001130">
    <property type="entry name" value="TatD-like"/>
</dbReference>
<reference evidence="3" key="1">
    <citation type="submission" date="2015-09" db="EMBL/GenBank/DDBJ databases">
        <authorList>
            <consortium name="Pathogen Informatics"/>
        </authorList>
    </citation>
    <scope>NUCLEOTIDE SEQUENCE</scope>
    <source>
        <strain evidence="3">2789STDY5834896</strain>
    </source>
</reference>
<keyword evidence="2" id="KW-0479">Metal-binding</keyword>
<dbReference type="PANTHER" id="PTHR46124">
    <property type="entry name" value="D-AMINOACYL-TRNA DEACYLASE"/>
    <property type="match status" value="1"/>
</dbReference>
<feature type="binding site" evidence="2">
    <location>
        <position position="130"/>
    </location>
    <ligand>
        <name>a divalent metal cation</name>
        <dbReference type="ChEBI" id="CHEBI:60240"/>
        <label>2</label>
    </ligand>
</feature>
<protein>
    <submittedName>
        <fullName evidence="3">Uncharacterized deoxyribonuclease YjjV</fullName>
        <ecNumber evidence="3">3.1.21.-</ecNumber>
    </submittedName>
</protein>
<feature type="binding site" evidence="2">
    <location>
        <position position="7"/>
    </location>
    <ligand>
        <name>a divalent metal cation</name>
        <dbReference type="ChEBI" id="CHEBI:60240"/>
        <label>1</label>
    </ligand>
</feature>
<dbReference type="InterPro" id="IPR018228">
    <property type="entry name" value="DNase_TatD-rel_CS"/>
</dbReference>
<dbReference type="EC" id="3.1.21.-" evidence="3"/>
<dbReference type="AlphaFoldDB" id="A0A1C6HCA9"/>
<organism evidence="3">
    <name type="scientific">uncultured Anaerotruncus sp</name>
    <dbReference type="NCBI Taxonomy" id="905011"/>
    <lineage>
        <taxon>Bacteria</taxon>
        <taxon>Bacillati</taxon>
        <taxon>Bacillota</taxon>
        <taxon>Clostridia</taxon>
        <taxon>Eubacteriales</taxon>
        <taxon>Oscillospiraceae</taxon>
        <taxon>Anaerotruncus</taxon>
        <taxon>environmental samples</taxon>
    </lineage>
</organism>
<feature type="binding site" evidence="2">
    <location>
        <position position="154"/>
    </location>
    <ligand>
        <name>a divalent metal cation</name>
        <dbReference type="ChEBI" id="CHEBI:60240"/>
        <label>2</label>
    </ligand>
</feature>
<dbReference type="InterPro" id="IPR032466">
    <property type="entry name" value="Metal_Hydrolase"/>
</dbReference>
<evidence type="ECO:0000256" key="1">
    <source>
        <dbReference type="ARBA" id="ARBA00022801"/>
    </source>
</evidence>
<dbReference type="EMBL" id="FMHG01000001">
    <property type="protein sequence ID" value="SCJ55107.1"/>
    <property type="molecule type" value="Genomic_DNA"/>
</dbReference>
<dbReference type="Gene3D" id="3.20.20.140">
    <property type="entry name" value="Metal-dependent hydrolases"/>
    <property type="match status" value="1"/>
</dbReference>
<dbReference type="SUPFAM" id="SSF51556">
    <property type="entry name" value="Metallo-dependent hydrolases"/>
    <property type="match status" value="1"/>
</dbReference>
<dbReference type="PIRSF" id="PIRSF005902">
    <property type="entry name" value="DNase_TatD"/>
    <property type="match status" value="1"/>
</dbReference>
<dbReference type="GO" id="GO:0046872">
    <property type="term" value="F:metal ion binding"/>
    <property type="evidence" value="ECO:0007669"/>
    <property type="project" value="UniProtKB-KW"/>
</dbReference>
<evidence type="ECO:0000256" key="2">
    <source>
        <dbReference type="PIRSR" id="PIRSR005902-1"/>
    </source>
</evidence>
<dbReference type="PROSITE" id="PS01137">
    <property type="entry name" value="TATD_1"/>
    <property type="match status" value="1"/>
</dbReference>
<name>A0A1C6HCA9_9FIRM</name>
<sequence>MIDSHCHLDLYPAAEDQLSSWLKQGLTALVTPSTDSASLQRLLVLARRFPGRVFPAAGVHPEQPVTPQLLEQAQQVARWVRQGGSRQLCAIGEVGLPCYSQEPPYHPISREIFALFARLAVDCDLPLIVHAVHDAAALALELLQQLGVRRAVFHWLKAPREVAQAIAAAGYCASLTPEICCMQRDGQLSDCFPLTQLLAETDGPYPQRLTADGGIEDTPTPLWTMRVHRALAARRHLPEQVIARQLDQNARQLFGLPASCADKI</sequence>
<dbReference type="GO" id="GO:0016788">
    <property type="term" value="F:hydrolase activity, acting on ester bonds"/>
    <property type="evidence" value="ECO:0007669"/>
    <property type="project" value="InterPro"/>
</dbReference>
<evidence type="ECO:0000313" key="3">
    <source>
        <dbReference type="EMBL" id="SCJ55107.1"/>
    </source>
</evidence>
<keyword evidence="1 3" id="KW-0378">Hydrolase</keyword>
<dbReference type="Pfam" id="PF01026">
    <property type="entry name" value="TatD_DNase"/>
    <property type="match status" value="1"/>
</dbReference>
<gene>
    <name evidence="3" type="primary">yjjV</name>
    <name evidence="3" type="ORF">SAMEA3545359_00779</name>
</gene>